<keyword evidence="3" id="KW-0732">Signal</keyword>
<feature type="domain" description="N-acetylglucosamine binding protein A" evidence="5">
    <location>
        <begin position="227"/>
        <end position="325"/>
    </location>
</feature>
<dbReference type="CDD" id="cd21177">
    <property type="entry name" value="LPMO_AA10"/>
    <property type="match status" value="1"/>
</dbReference>
<dbReference type="PANTHER" id="PTHR34823">
    <property type="entry name" value="GLCNAC-BINDING PROTEIN A"/>
    <property type="match status" value="1"/>
</dbReference>
<dbReference type="Proteomes" id="UP000278078">
    <property type="component" value="Chromosome"/>
</dbReference>
<dbReference type="Pfam" id="PF18416">
    <property type="entry name" value="GbpA_2"/>
    <property type="match status" value="1"/>
</dbReference>
<dbReference type="InterPro" id="IPR051024">
    <property type="entry name" value="GlcNAc_Chitin_IntDeg"/>
</dbReference>
<dbReference type="GO" id="GO:0008061">
    <property type="term" value="F:chitin binding"/>
    <property type="evidence" value="ECO:0007669"/>
    <property type="project" value="UniProtKB-KW"/>
</dbReference>
<evidence type="ECO:0000313" key="6">
    <source>
        <dbReference type="EMBL" id="VEE47641.1"/>
    </source>
</evidence>
<dbReference type="Gene3D" id="3.30.70.2150">
    <property type="match status" value="1"/>
</dbReference>
<dbReference type="AlphaFoldDB" id="A0A448BQP0"/>
<dbReference type="PANTHER" id="PTHR34823:SF1">
    <property type="entry name" value="CHITIN-BINDING TYPE-4 DOMAIN-CONTAINING PROTEIN"/>
    <property type="match status" value="1"/>
</dbReference>
<dbReference type="InterPro" id="IPR004302">
    <property type="entry name" value="Cellulose/chitin-bd_N"/>
</dbReference>
<organism evidence="6 7">
    <name type="scientific">Pseudomonas fluorescens</name>
    <dbReference type="NCBI Taxonomy" id="294"/>
    <lineage>
        <taxon>Bacteria</taxon>
        <taxon>Pseudomonadati</taxon>
        <taxon>Pseudomonadota</taxon>
        <taxon>Gammaproteobacteria</taxon>
        <taxon>Pseudomonadales</taxon>
        <taxon>Pseudomonadaceae</taxon>
        <taxon>Pseudomonas</taxon>
    </lineage>
</organism>
<dbReference type="SUPFAM" id="SSF81296">
    <property type="entry name" value="E set domains"/>
    <property type="match status" value="1"/>
</dbReference>
<feature type="domain" description="Chitin-binding type-4" evidence="4">
    <location>
        <begin position="43"/>
        <end position="217"/>
    </location>
</feature>
<keyword evidence="1" id="KW-0964">Secreted</keyword>
<name>A0A448BQP0_PSEFL</name>
<keyword evidence="2" id="KW-0147">Chitin-binding</keyword>
<accession>A0A448BQP0</accession>
<protein>
    <submittedName>
        <fullName evidence="6">Chitin-binding protein CbpD</fullName>
    </submittedName>
</protein>
<dbReference type="EMBL" id="LR134300">
    <property type="protein sequence ID" value="VEE47641.1"/>
    <property type="molecule type" value="Genomic_DNA"/>
</dbReference>
<evidence type="ECO:0000259" key="4">
    <source>
        <dbReference type="Pfam" id="PF03067"/>
    </source>
</evidence>
<evidence type="ECO:0000256" key="3">
    <source>
        <dbReference type="ARBA" id="ARBA00022729"/>
    </source>
</evidence>
<dbReference type="InterPro" id="IPR041029">
    <property type="entry name" value="GbpA_2"/>
</dbReference>
<sequence length="399" mass="42912">MNPVLEKRTCHETLLSHPGTPATHPRPVPAPGSPCPRLDGNAASRVYGCFLEGPENPKSAACKAAVAAGGTQALYDWNGVNQGNANGNHQAVVPDGQLCGAGKALFKGLNLARSDWPSTAIAPDASGNFQFVYKASAPHATRYFDFYITKDGYNPEKPLAWSDLEPAPFCSITSVKLENGTYRMNCPLPQGKTGKHVIYNVWQRSDSPEAFYACIDVSFSGAVANPWQALGNLRAQQDLPAGATVTLRLFDAQGRDAQRHSLTLAQGANGAKQWPLALAQKVNQDSTLVNIGVLDAYGAVSPVASSQDNQVYVRQAGYRFQVDIELPVEGGGEQPGGDGKVDFDYPQGLQQYDAGTVVRGADGKRYQCKPYPNSGWCKGWDLYYAPGKGMAWQDAWTLL</sequence>
<gene>
    <name evidence="6" type="primary">gbpA</name>
    <name evidence="6" type="ORF">NCTC10783_03532</name>
</gene>
<evidence type="ECO:0000259" key="5">
    <source>
        <dbReference type="Pfam" id="PF18416"/>
    </source>
</evidence>
<evidence type="ECO:0000256" key="2">
    <source>
        <dbReference type="ARBA" id="ARBA00022669"/>
    </source>
</evidence>
<evidence type="ECO:0000256" key="1">
    <source>
        <dbReference type="ARBA" id="ARBA00022525"/>
    </source>
</evidence>
<reference evidence="6 7" key="1">
    <citation type="submission" date="2018-12" db="EMBL/GenBank/DDBJ databases">
        <authorList>
            <consortium name="Pathogen Informatics"/>
        </authorList>
    </citation>
    <scope>NUCLEOTIDE SEQUENCE [LARGE SCALE GENOMIC DNA]</scope>
    <source>
        <strain evidence="6 7">NCTC10783</strain>
    </source>
</reference>
<evidence type="ECO:0000313" key="7">
    <source>
        <dbReference type="Proteomes" id="UP000278078"/>
    </source>
</evidence>
<dbReference type="Pfam" id="PF03067">
    <property type="entry name" value="LPMO_10"/>
    <property type="match status" value="1"/>
</dbReference>
<proteinExistence type="predicted"/>
<dbReference type="Gene3D" id="2.70.50.50">
    <property type="entry name" value="chitin-binding protein cbp21"/>
    <property type="match status" value="1"/>
</dbReference>
<dbReference type="InterPro" id="IPR014756">
    <property type="entry name" value="Ig_E-set"/>
</dbReference>